<dbReference type="KEGG" id="csy:CENSYa_1511"/>
<evidence type="ECO:0000313" key="1">
    <source>
        <dbReference type="EMBL" id="ABK78133.1"/>
    </source>
</evidence>
<dbReference type="EnsemblBacteria" id="ABK78133">
    <property type="protein sequence ID" value="ABK78133"/>
    <property type="gene ID" value="CENSYa_1511"/>
</dbReference>
<sequence length="98" mass="10824">MDFWQGHFCASNNEVFGCQVPVLPGGSFHGFLAGHLKRPRGFMQAGSHSLERGFGIDFGQGAGFSATSENFVPSHKISWIGRFSHHRCAEPQRITFIT</sequence>
<proteinExistence type="predicted"/>
<protein>
    <submittedName>
        <fullName evidence="1">Uncharacterized protein</fullName>
    </submittedName>
</protein>
<dbReference type="AlphaFoldDB" id="A0RXR6"/>
<reference evidence="1 2" key="1">
    <citation type="journal article" date="2006" name="Proc. Natl. Acad. Sci. U.S.A.">
        <title>Genomic analysis of the uncultivated marine crenarchaeote Cenarchaeum symbiosum.</title>
        <authorList>
            <person name="Hallam S.J."/>
            <person name="Konstantinidis K.T."/>
            <person name="Putnam N."/>
            <person name="Schleper C."/>
            <person name="Watanabe Y."/>
            <person name="Sugahara J."/>
            <person name="Preston C."/>
            <person name="de la Torre J."/>
            <person name="Richardson P.M."/>
            <person name="DeLong E.F."/>
        </authorList>
    </citation>
    <scope>NUCLEOTIDE SEQUENCE [LARGE SCALE GENOMIC DNA]</scope>
    <source>
        <strain evidence="2">A</strain>
    </source>
</reference>
<organism evidence="1 2">
    <name type="scientific">Cenarchaeum symbiosum (strain A)</name>
    <dbReference type="NCBI Taxonomy" id="414004"/>
    <lineage>
        <taxon>Archaea</taxon>
        <taxon>Nitrososphaerota</taxon>
        <taxon>Candidatus Cenarchaeales</taxon>
        <taxon>Candidatus Cenarchaeaceae</taxon>
        <taxon>Candidatus Cenarchaeum</taxon>
    </lineage>
</organism>
<gene>
    <name evidence="1" type="ordered locus">CENSYa_1511</name>
</gene>
<dbReference type="EMBL" id="DP000238">
    <property type="protein sequence ID" value="ABK78133.1"/>
    <property type="molecule type" value="Genomic_DNA"/>
</dbReference>
<evidence type="ECO:0000313" key="2">
    <source>
        <dbReference type="Proteomes" id="UP000000758"/>
    </source>
</evidence>
<name>A0RXR6_CENSY</name>
<accession>A0RXR6</accession>
<dbReference type="STRING" id="414004.CENSYa_1511"/>
<dbReference type="Proteomes" id="UP000000758">
    <property type="component" value="Chromosome"/>
</dbReference>
<keyword evidence="2" id="KW-1185">Reference proteome</keyword>
<dbReference type="HOGENOM" id="CLU_2327148_0_0_2"/>